<evidence type="ECO:0000313" key="1">
    <source>
        <dbReference type="EMBL" id="ELR03310.1"/>
    </source>
</evidence>
<proteinExistence type="predicted"/>
<evidence type="ECO:0000313" key="2">
    <source>
        <dbReference type="Proteomes" id="UP000011064"/>
    </source>
</evidence>
<dbReference type="AlphaFoldDB" id="L8FQQ6"/>
<organism evidence="1 2">
    <name type="scientific">Pseudogymnoascus destructans (strain ATCC MYA-4855 / 20631-21)</name>
    <name type="common">Bat white-nose syndrome fungus</name>
    <name type="synonym">Geomyces destructans</name>
    <dbReference type="NCBI Taxonomy" id="658429"/>
    <lineage>
        <taxon>Eukaryota</taxon>
        <taxon>Fungi</taxon>
        <taxon>Dikarya</taxon>
        <taxon>Ascomycota</taxon>
        <taxon>Pezizomycotina</taxon>
        <taxon>Leotiomycetes</taxon>
        <taxon>Thelebolales</taxon>
        <taxon>Thelebolaceae</taxon>
        <taxon>Pseudogymnoascus</taxon>
    </lineage>
</organism>
<sequence length="92" mass="10215">MHRCLRYYYRLDSSGNVYATFTFGYAASTTVCAVGFTFQVEMLGIPSFSYGSPLSFTQSALNNVSSVNANRLTKFGGEVAFNGERVFQPLQR</sequence>
<dbReference type="EMBL" id="GL574583">
    <property type="protein sequence ID" value="ELR03310.1"/>
    <property type="molecule type" value="Genomic_DNA"/>
</dbReference>
<dbReference type="VEuPathDB" id="FungiDB:GMDG_08895"/>
<reference evidence="2" key="1">
    <citation type="submission" date="2010-09" db="EMBL/GenBank/DDBJ databases">
        <title>The genome sequence of Geomyces destructans 20631-21.</title>
        <authorList>
            <consortium name="The Broad Institute Genome Sequencing Platform"/>
            <person name="Cuomo C.A."/>
            <person name="Blehert D.S."/>
            <person name="Lorch J.M."/>
            <person name="Young S.K."/>
            <person name="Zeng Q."/>
            <person name="Gargeya S."/>
            <person name="Fitzgerald M."/>
            <person name="Haas B."/>
            <person name="Abouelleil A."/>
            <person name="Alvarado L."/>
            <person name="Arachchi H.M."/>
            <person name="Berlin A."/>
            <person name="Brown A."/>
            <person name="Chapman S.B."/>
            <person name="Chen Z."/>
            <person name="Dunbar C."/>
            <person name="Freedman E."/>
            <person name="Gearin G."/>
            <person name="Gellesch M."/>
            <person name="Goldberg J."/>
            <person name="Griggs A."/>
            <person name="Gujja S."/>
            <person name="Heiman D."/>
            <person name="Howarth C."/>
            <person name="Larson L."/>
            <person name="Lui A."/>
            <person name="MacDonald P.J.P."/>
            <person name="Montmayeur A."/>
            <person name="Murphy C."/>
            <person name="Neiman D."/>
            <person name="Pearson M."/>
            <person name="Priest M."/>
            <person name="Roberts A."/>
            <person name="Saif S."/>
            <person name="Shea T."/>
            <person name="Shenoy N."/>
            <person name="Sisk P."/>
            <person name="Stolte C."/>
            <person name="Sykes S."/>
            <person name="Wortman J."/>
            <person name="Nusbaum C."/>
            <person name="Birren B."/>
        </authorList>
    </citation>
    <scope>NUCLEOTIDE SEQUENCE [LARGE SCALE GENOMIC DNA]</scope>
    <source>
        <strain evidence="2">ATCC MYA-4855 / 20631-21</strain>
    </source>
</reference>
<accession>L8FQQ6</accession>
<dbReference type="HOGENOM" id="CLU_2432962_0_0_1"/>
<dbReference type="Proteomes" id="UP000011064">
    <property type="component" value="Unassembled WGS sequence"/>
</dbReference>
<gene>
    <name evidence="1" type="ORF">GMDG_08895</name>
</gene>
<protein>
    <submittedName>
        <fullName evidence="1">Uncharacterized protein</fullName>
    </submittedName>
</protein>
<dbReference type="InParanoid" id="L8FQQ6"/>
<feature type="non-terminal residue" evidence="1">
    <location>
        <position position="92"/>
    </location>
</feature>
<name>L8FQQ6_PSED2</name>
<keyword evidence="2" id="KW-1185">Reference proteome</keyword>